<proteinExistence type="inferred from homology"/>
<dbReference type="InterPro" id="IPR023198">
    <property type="entry name" value="PGP-like_dom2"/>
</dbReference>
<evidence type="ECO:0000313" key="6">
    <source>
        <dbReference type="Proteomes" id="UP000230935"/>
    </source>
</evidence>
<gene>
    <name evidence="5" type="ORF">COT81_02100</name>
</gene>
<evidence type="ECO:0000256" key="4">
    <source>
        <dbReference type="ARBA" id="ARBA00022842"/>
    </source>
</evidence>
<evidence type="ECO:0000313" key="5">
    <source>
        <dbReference type="EMBL" id="PIS05232.1"/>
    </source>
</evidence>
<evidence type="ECO:0000256" key="2">
    <source>
        <dbReference type="ARBA" id="ARBA00006171"/>
    </source>
</evidence>
<dbReference type="SUPFAM" id="SSF56784">
    <property type="entry name" value="HAD-like"/>
    <property type="match status" value="1"/>
</dbReference>
<comment type="cofactor">
    <cofactor evidence="1">
        <name>Mg(2+)</name>
        <dbReference type="ChEBI" id="CHEBI:18420"/>
    </cofactor>
</comment>
<dbReference type="EMBL" id="PEZZ01000015">
    <property type="protein sequence ID" value="PIS05232.1"/>
    <property type="molecule type" value="Genomic_DNA"/>
</dbReference>
<dbReference type="InterPro" id="IPR036412">
    <property type="entry name" value="HAD-like_sf"/>
</dbReference>
<keyword evidence="3" id="KW-0479">Metal-binding</keyword>
<dbReference type="SFLD" id="SFLDG01129">
    <property type="entry name" value="C1.5:_HAD__Beta-PGM__Phosphata"/>
    <property type="match status" value="1"/>
</dbReference>
<dbReference type="SFLD" id="SFLDS00003">
    <property type="entry name" value="Haloacid_Dehalogenase"/>
    <property type="match status" value="1"/>
</dbReference>
<protein>
    <recommendedName>
        <fullName evidence="7">HAD family phosphatase</fullName>
    </recommendedName>
</protein>
<reference evidence="6" key="1">
    <citation type="submission" date="2017-09" db="EMBL/GenBank/DDBJ databases">
        <title>Depth-based differentiation of microbial function through sediment-hosted aquifers and enrichment of novel symbionts in the deep terrestrial subsurface.</title>
        <authorList>
            <person name="Probst A.J."/>
            <person name="Ladd B."/>
            <person name="Jarett J.K."/>
            <person name="Geller-Mcgrath D.E."/>
            <person name="Sieber C.M.K."/>
            <person name="Emerson J.B."/>
            <person name="Anantharaman K."/>
            <person name="Thomas B.C."/>
            <person name="Malmstrom R."/>
            <person name="Stieglmeier M."/>
            <person name="Klingl A."/>
            <person name="Woyke T."/>
            <person name="Ryan C.M."/>
            <person name="Banfield J.F."/>
        </authorList>
    </citation>
    <scope>NUCLEOTIDE SEQUENCE [LARGE SCALE GENOMIC DNA]</scope>
</reference>
<accession>A0A2H0W1J0</accession>
<dbReference type="GO" id="GO:0046872">
    <property type="term" value="F:metal ion binding"/>
    <property type="evidence" value="ECO:0007669"/>
    <property type="project" value="UniProtKB-KW"/>
</dbReference>
<dbReference type="Gene3D" id="3.40.50.1000">
    <property type="entry name" value="HAD superfamily/HAD-like"/>
    <property type="match status" value="1"/>
</dbReference>
<comment type="similarity">
    <text evidence="2">Belongs to the HAD-like hydrolase superfamily. CbbY/CbbZ/Gph/YieH family.</text>
</comment>
<dbReference type="PANTHER" id="PTHR46193:SF21">
    <property type="entry name" value="SLL1138 PROTEIN"/>
    <property type="match status" value="1"/>
</dbReference>
<dbReference type="PANTHER" id="PTHR46193">
    <property type="entry name" value="6-PHOSPHOGLUCONATE PHOSPHATASE"/>
    <property type="match status" value="1"/>
</dbReference>
<evidence type="ECO:0000256" key="3">
    <source>
        <dbReference type="ARBA" id="ARBA00022723"/>
    </source>
</evidence>
<sequence length="212" mass="24236">MYKAIFWDIDGLLIDTEFIYFKTTQKALSEHGIKLTQEYFESKHLTGEKYSYFSLAKDAGFSDEKIGEIREKRNKIFVKTVLSKNILIDGVVDTFEKMRGKIRMAGVTNSQRANSDASIKSSGLDKYFEFRIVQEDVVKGKPDPECYLLALEKSRLRQNECVVFEDTMRGVQTARLAGIDCYAIPSKYTQKHDFSMANGVLKSIKEVPKIVI</sequence>
<dbReference type="InterPro" id="IPR006439">
    <property type="entry name" value="HAD-SF_hydro_IA"/>
</dbReference>
<dbReference type="Proteomes" id="UP000230935">
    <property type="component" value="Unassembled WGS sequence"/>
</dbReference>
<dbReference type="Gene3D" id="1.10.150.240">
    <property type="entry name" value="Putative phosphatase, domain 2"/>
    <property type="match status" value="1"/>
</dbReference>
<dbReference type="InterPro" id="IPR051600">
    <property type="entry name" value="Beta-PGM-like"/>
</dbReference>
<organism evidence="5 6">
    <name type="scientific">Candidatus Buchananbacteria bacterium CG10_big_fil_rev_8_21_14_0_10_42_9</name>
    <dbReference type="NCBI Taxonomy" id="1974526"/>
    <lineage>
        <taxon>Bacteria</taxon>
        <taxon>Candidatus Buchananiibacteriota</taxon>
    </lineage>
</organism>
<comment type="caution">
    <text evidence="5">The sequence shown here is derived from an EMBL/GenBank/DDBJ whole genome shotgun (WGS) entry which is preliminary data.</text>
</comment>
<dbReference type="GO" id="GO:0003824">
    <property type="term" value="F:catalytic activity"/>
    <property type="evidence" value="ECO:0007669"/>
    <property type="project" value="UniProtKB-ARBA"/>
</dbReference>
<dbReference type="InterPro" id="IPR023214">
    <property type="entry name" value="HAD_sf"/>
</dbReference>
<name>A0A2H0W1J0_9BACT</name>
<dbReference type="NCBIfam" id="TIGR01509">
    <property type="entry name" value="HAD-SF-IA-v3"/>
    <property type="match status" value="1"/>
</dbReference>
<keyword evidence="4" id="KW-0460">Magnesium</keyword>
<evidence type="ECO:0000256" key="1">
    <source>
        <dbReference type="ARBA" id="ARBA00001946"/>
    </source>
</evidence>
<evidence type="ECO:0008006" key="7">
    <source>
        <dbReference type="Google" id="ProtNLM"/>
    </source>
</evidence>
<dbReference type="SFLD" id="SFLDG01135">
    <property type="entry name" value="C1.5.6:_HAD__Beta-PGM__Phospha"/>
    <property type="match status" value="1"/>
</dbReference>
<dbReference type="AlphaFoldDB" id="A0A2H0W1J0"/>
<dbReference type="Pfam" id="PF13419">
    <property type="entry name" value="HAD_2"/>
    <property type="match status" value="1"/>
</dbReference>
<dbReference type="InterPro" id="IPR041492">
    <property type="entry name" value="HAD_2"/>
</dbReference>